<evidence type="ECO:0000313" key="1">
    <source>
        <dbReference type="EMBL" id="KAK4415861.1"/>
    </source>
</evidence>
<protein>
    <submittedName>
        <fullName evidence="1">Uncharacterized protein</fullName>
    </submittedName>
</protein>
<keyword evidence="2" id="KW-1185">Reference proteome</keyword>
<accession>A0AAE1XQV7</accession>
<dbReference type="AlphaFoldDB" id="A0AAE1XQV7"/>
<dbReference type="EMBL" id="JACGWO010000011">
    <property type="protein sequence ID" value="KAK4415861.1"/>
    <property type="molecule type" value="Genomic_DNA"/>
</dbReference>
<sequence length="130" mass="13978">MSGSEFATSKGRSIFKGVGSILGLLTNGGGTKVGEVVEDPEERRVEVYFEVLWWERPGGAAAGRWAWGVGRSRAVMRNLRWAATSLGWRAWSHGGGLGLAGVVARRWAWGGGRGRAAVIRLRRAATGLGW</sequence>
<gene>
    <name evidence="1" type="ORF">Salat_2693500</name>
</gene>
<proteinExistence type="predicted"/>
<evidence type="ECO:0000313" key="2">
    <source>
        <dbReference type="Proteomes" id="UP001293254"/>
    </source>
</evidence>
<reference evidence="1" key="1">
    <citation type="submission" date="2020-06" db="EMBL/GenBank/DDBJ databases">
        <authorList>
            <person name="Li T."/>
            <person name="Hu X."/>
            <person name="Zhang T."/>
            <person name="Song X."/>
            <person name="Zhang H."/>
            <person name="Dai N."/>
            <person name="Sheng W."/>
            <person name="Hou X."/>
            <person name="Wei L."/>
        </authorList>
    </citation>
    <scope>NUCLEOTIDE SEQUENCE</scope>
    <source>
        <strain evidence="1">3651</strain>
        <tissue evidence="1">Leaf</tissue>
    </source>
</reference>
<dbReference type="Proteomes" id="UP001293254">
    <property type="component" value="Unassembled WGS sequence"/>
</dbReference>
<name>A0AAE1XQV7_9LAMI</name>
<comment type="caution">
    <text evidence="1">The sequence shown here is derived from an EMBL/GenBank/DDBJ whole genome shotgun (WGS) entry which is preliminary data.</text>
</comment>
<organism evidence="1 2">
    <name type="scientific">Sesamum alatum</name>
    <dbReference type="NCBI Taxonomy" id="300844"/>
    <lineage>
        <taxon>Eukaryota</taxon>
        <taxon>Viridiplantae</taxon>
        <taxon>Streptophyta</taxon>
        <taxon>Embryophyta</taxon>
        <taxon>Tracheophyta</taxon>
        <taxon>Spermatophyta</taxon>
        <taxon>Magnoliopsida</taxon>
        <taxon>eudicotyledons</taxon>
        <taxon>Gunneridae</taxon>
        <taxon>Pentapetalae</taxon>
        <taxon>asterids</taxon>
        <taxon>lamiids</taxon>
        <taxon>Lamiales</taxon>
        <taxon>Pedaliaceae</taxon>
        <taxon>Sesamum</taxon>
    </lineage>
</organism>
<reference evidence="1" key="2">
    <citation type="journal article" date="2024" name="Plant">
        <title>Genomic evolution and insights into agronomic trait innovations of Sesamum species.</title>
        <authorList>
            <person name="Miao H."/>
            <person name="Wang L."/>
            <person name="Qu L."/>
            <person name="Liu H."/>
            <person name="Sun Y."/>
            <person name="Le M."/>
            <person name="Wang Q."/>
            <person name="Wei S."/>
            <person name="Zheng Y."/>
            <person name="Lin W."/>
            <person name="Duan Y."/>
            <person name="Cao H."/>
            <person name="Xiong S."/>
            <person name="Wang X."/>
            <person name="Wei L."/>
            <person name="Li C."/>
            <person name="Ma Q."/>
            <person name="Ju M."/>
            <person name="Zhao R."/>
            <person name="Li G."/>
            <person name="Mu C."/>
            <person name="Tian Q."/>
            <person name="Mei H."/>
            <person name="Zhang T."/>
            <person name="Gao T."/>
            <person name="Zhang H."/>
        </authorList>
    </citation>
    <scope>NUCLEOTIDE SEQUENCE</scope>
    <source>
        <strain evidence="1">3651</strain>
    </source>
</reference>